<feature type="domain" description="Cytochrome c" evidence="5">
    <location>
        <begin position="86"/>
        <end position="168"/>
    </location>
</feature>
<evidence type="ECO:0000313" key="6">
    <source>
        <dbReference type="EMBL" id="KLD99046.1"/>
    </source>
</evidence>
<evidence type="ECO:0000256" key="3">
    <source>
        <dbReference type="ARBA" id="ARBA00023004"/>
    </source>
</evidence>
<evidence type="ECO:0000259" key="5">
    <source>
        <dbReference type="PROSITE" id="PS51007"/>
    </source>
</evidence>
<dbReference type="AlphaFoldDB" id="A0A0G9JXN9"/>
<protein>
    <submittedName>
        <fullName evidence="6">Cytochrome C</fullName>
    </submittedName>
</protein>
<keyword evidence="2 4" id="KW-0479">Metal-binding</keyword>
<gene>
    <name evidence="6" type="ORF">AA20_07490</name>
</gene>
<proteinExistence type="predicted"/>
<evidence type="ECO:0000313" key="7">
    <source>
        <dbReference type="Proteomes" id="UP000035514"/>
    </source>
</evidence>
<organism evidence="6 7">
    <name type="scientific">Aliarcobacter butzleri L348</name>
    <dbReference type="NCBI Taxonomy" id="1447256"/>
    <lineage>
        <taxon>Bacteria</taxon>
        <taxon>Pseudomonadati</taxon>
        <taxon>Campylobacterota</taxon>
        <taxon>Epsilonproteobacteria</taxon>
        <taxon>Campylobacterales</taxon>
        <taxon>Arcobacteraceae</taxon>
        <taxon>Aliarcobacter</taxon>
    </lineage>
</organism>
<dbReference type="Gene3D" id="1.10.760.10">
    <property type="entry name" value="Cytochrome c-like domain"/>
    <property type="match status" value="1"/>
</dbReference>
<dbReference type="PATRIC" id="fig|1447256.3.peg.1460"/>
<keyword evidence="1 4" id="KW-0349">Heme</keyword>
<dbReference type="GO" id="GO:0020037">
    <property type="term" value="F:heme binding"/>
    <property type="evidence" value="ECO:0007669"/>
    <property type="project" value="InterPro"/>
</dbReference>
<dbReference type="SUPFAM" id="SSF46626">
    <property type="entry name" value="Cytochrome c"/>
    <property type="match status" value="1"/>
</dbReference>
<dbReference type="Pfam" id="PF00034">
    <property type="entry name" value="Cytochrom_C"/>
    <property type="match status" value="1"/>
</dbReference>
<dbReference type="GO" id="GO:0046872">
    <property type="term" value="F:metal ion binding"/>
    <property type="evidence" value="ECO:0007669"/>
    <property type="project" value="UniProtKB-KW"/>
</dbReference>
<dbReference type="InterPro" id="IPR036909">
    <property type="entry name" value="Cyt_c-like_dom_sf"/>
</dbReference>
<dbReference type="EMBL" id="JAIQ01000107">
    <property type="protein sequence ID" value="KLD99046.1"/>
    <property type="molecule type" value="Genomic_DNA"/>
</dbReference>
<reference evidence="6 7" key="1">
    <citation type="submission" date="2014-01" db="EMBL/GenBank/DDBJ databases">
        <title>Development of a Comparative Genomic Fingerprinting Assay for High Resolution Genotyping of Arcobacter butzleri.</title>
        <authorList>
            <person name="Webb A.L."/>
            <person name="Inglis G.D."/>
            <person name="Kruczkiewicz P."/>
            <person name="Selinger L.B."/>
            <person name="Taboada E.N."/>
        </authorList>
    </citation>
    <scope>NUCLEOTIDE SEQUENCE [LARGE SCALE GENOMIC DNA]</scope>
    <source>
        <strain evidence="6 7">L348</strain>
    </source>
</reference>
<dbReference type="InterPro" id="IPR009056">
    <property type="entry name" value="Cyt_c-like_dom"/>
</dbReference>
<dbReference type="RefSeq" id="WP_004511279.1">
    <property type="nucleotide sequence ID" value="NZ_JAIQ01000107.1"/>
</dbReference>
<comment type="caution">
    <text evidence="6">The sequence shown here is derived from an EMBL/GenBank/DDBJ whole genome shotgun (WGS) entry which is preliminary data.</text>
</comment>
<sequence>MNRILLGSAIAVLLLSGCTEDKKEASNQTVTKEETTQKINETSNNTVVESTNKVVDEKKKAQEVVKEDTAKDKKNEQVENKEEITVVTPDGETLYKVCASCHGQKAEKEALGKSQVIAGWDKERIITAMNGYKDGTYGGIMKNIMKPQVETKTDEEIEILATYISNIK</sequence>
<keyword evidence="3 4" id="KW-0408">Iron</keyword>
<evidence type="ECO:0000256" key="1">
    <source>
        <dbReference type="ARBA" id="ARBA00022617"/>
    </source>
</evidence>
<dbReference type="PROSITE" id="PS51257">
    <property type="entry name" value="PROKAR_LIPOPROTEIN"/>
    <property type="match status" value="1"/>
</dbReference>
<accession>A0A0G9JXN9</accession>
<dbReference type="GO" id="GO:0009055">
    <property type="term" value="F:electron transfer activity"/>
    <property type="evidence" value="ECO:0007669"/>
    <property type="project" value="InterPro"/>
</dbReference>
<name>A0A0G9JXN9_9BACT</name>
<dbReference type="Proteomes" id="UP000035514">
    <property type="component" value="Unassembled WGS sequence"/>
</dbReference>
<dbReference type="PROSITE" id="PS51007">
    <property type="entry name" value="CYTC"/>
    <property type="match status" value="1"/>
</dbReference>
<evidence type="ECO:0000256" key="4">
    <source>
        <dbReference type="PROSITE-ProRule" id="PRU00433"/>
    </source>
</evidence>
<evidence type="ECO:0000256" key="2">
    <source>
        <dbReference type="ARBA" id="ARBA00022723"/>
    </source>
</evidence>